<dbReference type="GO" id="GO:0005886">
    <property type="term" value="C:plasma membrane"/>
    <property type="evidence" value="ECO:0007669"/>
    <property type="project" value="UniProtKB-SubCell"/>
</dbReference>
<evidence type="ECO:0000259" key="8">
    <source>
        <dbReference type="PROSITE" id="PS50928"/>
    </source>
</evidence>
<evidence type="ECO:0000256" key="2">
    <source>
        <dbReference type="ARBA" id="ARBA00022448"/>
    </source>
</evidence>
<keyword evidence="2 7" id="KW-0813">Transport</keyword>
<comment type="caution">
    <text evidence="9">The sequence shown here is derived from an EMBL/GenBank/DDBJ whole genome shotgun (WGS) entry which is preliminary data.</text>
</comment>
<accession>A0A9X2MSJ5</accession>
<evidence type="ECO:0000256" key="7">
    <source>
        <dbReference type="RuleBase" id="RU363032"/>
    </source>
</evidence>
<gene>
    <name evidence="9" type="ORF">NQZ67_17185</name>
</gene>
<feature type="transmembrane region" description="Helical" evidence="7">
    <location>
        <begin position="256"/>
        <end position="276"/>
    </location>
</feature>
<evidence type="ECO:0000256" key="1">
    <source>
        <dbReference type="ARBA" id="ARBA00004651"/>
    </source>
</evidence>
<keyword evidence="3" id="KW-1003">Cell membrane</keyword>
<dbReference type="EMBL" id="JANIPJ010000012">
    <property type="protein sequence ID" value="MCR2805620.1"/>
    <property type="molecule type" value="Genomic_DNA"/>
</dbReference>
<keyword evidence="6 7" id="KW-0472">Membrane</keyword>
<evidence type="ECO:0000313" key="9">
    <source>
        <dbReference type="EMBL" id="MCR2805620.1"/>
    </source>
</evidence>
<dbReference type="CDD" id="cd06261">
    <property type="entry name" value="TM_PBP2"/>
    <property type="match status" value="1"/>
</dbReference>
<evidence type="ECO:0000256" key="4">
    <source>
        <dbReference type="ARBA" id="ARBA00022692"/>
    </source>
</evidence>
<dbReference type="Pfam" id="PF00528">
    <property type="entry name" value="BPD_transp_1"/>
    <property type="match status" value="1"/>
</dbReference>
<comment type="similarity">
    <text evidence="7">Belongs to the binding-protein-dependent transport system permease family.</text>
</comment>
<dbReference type="Proteomes" id="UP001141950">
    <property type="component" value="Unassembled WGS sequence"/>
</dbReference>
<evidence type="ECO:0000256" key="3">
    <source>
        <dbReference type="ARBA" id="ARBA00022475"/>
    </source>
</evidence>
<dbReference type="PANTHER" id="PTHR43744:SF9">
    <property type="entry name" value="POLYGALACTURONAN_RHAMNOGALACTURONAN TRANSPORT SYSTEM PERMEASE PROTEIN YTCP"/>
    <property type="match status" value="1"/>
</dbReference>
<dbReference type="AlphaFoldDB" id="A0A9X2MSJ5"/>
<reference evidence="9" key="1">
    <citation type="submission" date="2022-08" db="EMBL/GenBank/DDBJ databases">
        <title>The genomic sequence of strain Paenibacillus sp. SCIV0701.</title>
        <authorList>
            <person name="Zhao H."/>
        </authorList>
    </citation>
    <scope>NUCLEOTIDE SEQUENCE</scope>
    <source>
        <strain evidence="9">SCIV0701</strain>
    </source>
</reference>
<feature type="transmembrane region" description="Helical" evidence="7">
    <location>
        <begin position="181"/>
        <end position="203"/>
    </location>
</feature>
<feature type="domain" description="ABC transmembrane type-1" evidence="8">
    <location>
        <begin position="73"/>
        <end position="276"/>
    </location>
</feature>
<keyword evidence="5 7" id="KW-1133">Transmembrane helix</keyword>
<keyword evidence="4 7" id="KW-0812">Transmembrane</keyword>
<dbReference type="InterPro" id="IPR035906">
    <property type="entry name" value="MetI-like_sf"/>
</dbReference>
<dbReference type="GO" id="GO:0055085">
    <property type="term" value="P:transmembrane transport"/>
    <property type="evidence" value="ECO:0007669"/>
    <property type="project" value="InterPro"/>
</dbReference>
<keyword evidence="10" id="KW-1185">Reference proteome</keyword>
<dbReference type="InterPro" id="IPR000515">
    <property type="entry name" value="MetI-like"/>
</dbReference>
<feature type="transmembrane region" description="Helical" evidence="7">
    <location>
        <begin position="140"/>
        <end position="160"/>
    </location>
</feature>
<feature type="transmembrane region" description="Helical" evidence="7">
    <location>
        <begin position="72"/>
        <end position="96"/>
    </location>
</feature>
<dbReference type="SUPFAM" id="SSF161098">
    <property type="entry name" value="MetI-like"/>
    <property type="match status" value="1"/>
</dbReference>
<dbReference type="PANTHER" id="PTHR43744">
    <property type="entry name" value="ABC TRANSPORTER PERMEASE PROTEIN MG189-RELATED-RELATED"/>
    <property type="match status" value="1"/>
</dbReference>
<evidence type="ECO:0000313" key="10">
    <source>
        <dbReference type="Proteomes" id="UP001141950"/>
    </source>
</evidence>
<evidence type="ECO:0000256" key="5">
    <source>
        <dbReference type="ARBA" id="ARBA00022989"/>
    </source>
</evidence>
<feature type="transmembrane region" description="Helical" evidence="7">
    <location>
        <begin position="12"/>
        <end position="33"/>
    </location>
</feature>
<dbReference type="RefSeq" id="WP_257448292.1">
    <property type="nucleotide sequence ID" value="NZ_JANIPJ010000012.1"/>
</dbReference>
<dbReference type="Gene3D" id="1.10.3720.10">
    <property type="entry name" value="MetI-like"/>
    <property type="match status" value="1"/>
</dbReference>
<evidence type="ECO:0000256" key="6">
    <source>
        <dbReference type="ARBA" id="ARBA00023136"/>
    </source>
</evidence>
<sequence>MKDTFGDKVFYACNYGLLFLLSLTCLFPLLHIVSLSLSDSHSVMSGFVTIWPQGWSIESYRQLFVNTRILPAFGNSVLITVVGSAISMIATILTAYPLSRNYFIGRRFFTLAAVFTMMFSGGMIPHYLLMKQLDLINTYWSLWLPAAISVYNLLVLRTFFVNIPEEIEEAARMDGCGEWRMLLRIMLPLSLPALATLTLFYAVGYWNSFMSVLIYINETYKFNLTVLVQQMIRKQSVLTEMVYAQPDDVAEITGEGIKAAGIMVMIIPMLIVYPLLQRYFVKGVMLGSVKG</sequence>
<organism evidence="9 10">
    <name type="scientific">Paenibacillus soyae</name>
    <dbReference type="NCBI Taxonomy" id="2969249"/>
    <lineage>
        <taxon>Bacteria</taxon>
        <taxon>Bacillati</taxon>
        <taxon>Bacillota</taxon>
        <taxon>Bacilli</taxon>
        <taxon>Bacillales</taxon>
        <taxon>Paenibacillaceae</taxon>
        <taxon>Paenibacillus</taxon>
    </lineage>
</organism>
<name>A0A9X2MSJ5_9BACL</name>
<dbReference type="PROSITE" id="PS50928">
    <property type="entry name" value="ABC_TM1"/>
    <property type="match status" value="1"/>
</dbReference>
<protein>
    <submittedName>
        <fullName evidence="9">Carbohydrate ABC transporter permease</fullName>
    </submittedName>
</protein>
<feature type="transmembrane region" description="Helical" evidence="7">
    <location>
        <begin position="108"/>
        <end position="128"/>
    </location>
</feature>
<comment type="subcellular location">
    <subcellularLocation>
        <location evidence="1 7">Cell membrane</location>
        <topology evidence="1 7">Multi-pass membrane protein</topology>
    </subcellularLocation>
</comment>
<proteinExistence type="inferred from homology"/>